<dbReference type="SUPFAM" id="SSF117987">
    <property type="entry name" value="CRISPR-associated protein"/>
    <property type="match status" value="2"/>
</dbReference>
<dbReference type="NCBIfam" id="TIGR01907">
    <property type="entry name" value="casE_Cse3"/>
    <property type="match status" value="1"/>
</dbReference>
<name>A0A285AXQ4_9ENTR</name>
<dbReference type="Gene3D" id="3.30.70.1210">
    <property type="entry name" value="Crispr-associated protein, domain 2"/>
    <property type="match status" value="1"/>
</dbReference>
<proteinExistence type="predicted"/>
<evidence type="ECO:0008006" key="3">
    <source>
        <dbReference type="Google" id="ProtNLM"/>
    </source>
</evidence>
<dbReference type="Pfam" id="PF08798">
    <property type="entry name" value="CRISPR_assoc"/>
    <property type="match status" value="1"/>
</dbReference>
<protein>
    <recommendedName>
        <fullName evidence="3">Type I-E CRISPR-associated protein Cas6/Cse3/CasE</fullName>
    </recommendedName>
</protein>
<dbReference type="InterPro" id="IPR010179">
    <property type="entry name" value="CRISPR-assoc_prot_Cse3"/>
</dbReference>
<evidence type="ECO:0000313" key="2">
    <source>
        <dbReference type="Proteomes" id="UP000220639"/>
    </source>
</evidence>
<dbReference type="Proteomes" id="UP000220639">
    <property type="component" value="Unassembled WGS sequence"/>
</dbReference>
<gene>
    <name evidence="1" type="ORF">KOSB73_20217</name>
</gene>
<sequence>MYLAKITLHTSQLLPSQLLQLVDRGEYAMHQWLWELFPEGPERQFLYRREELQGAFRFFVLSLEPPAESEIFDIQYRPFAPTLIAGQTLCFSLRANPTICKGGKRHDLLMEAKRQVRGQVNGPDMWLHQQQAAQGWLARQGEQNGFSLREVNVDAYRQQQVVRVKSRQMIQFSSVDYSGVLVVNEPTLFLQRLIQGYGKSRAFGCGLMLIKPGDDE</sequence>
<organism evidence="1 2">
    <name type="scientific">Klebsiella grimontii</name>
    <dbReference type="NCBI Taxonomy" id="2058152"/>
    <lineage>
        <taxon>Bacteria</taxon>
        <taxon>Pseudomonadati</taxon>
        <taxon>Pseudomonadota</taxon>
        <taxon>Gammaproteobacteria</taxon>
        <taxon>Enterobacterales</taxon>
        <taxon>Enterobacteriaceae</taxon>
        <taxon>Klebsiella/Raoultella group</taxon>
        <taxon>Klebsiella</taxon>
    </lineage>
</organism>
<dbReference type="EMBL" id="FZTC01000012">
    <property type="protein sequence ID" value="SNU33432.1"/>
    <property type="molecule type" value="Genomic_DNA"/>
</dbReference>
<accession>A0A285AXQ4</accession>
<dbReference type="RefSeq" id="WP_004137315.1">
    <property type="nucleotide sequence ID" value="NZ_CABHCE010000004.1"/>
</dbReference>
<dbReference type="SMART" id="SM01101">
    <property type="entry name" value="CRISPR_assoc"/>
    <property type="match status" value="1"/>
</dbReference>
<reference evidence="2" key="1">
    <citation type="submission" date="2017-08" db="EMBL/GenBank/DDBJ databases">
        <authorList>
            <person name="Brisse S."/>
        </authorList>
    </citation>
    <scope>NUCLEOTIDE SEQUENCE [LARGE SCALE GENOMIC DNA]</scope>
    <source>
        <strain evidence="2">06D021</strain>
    </source>
</reference>
<dbReference type="Gene3D" id="3.30.70.1200">
    <property type="entry name" value="Crispr-associated protein, domain 1"/>
    <property type="match status" value="1"/>
</dbReference>
<evidence type="ECO:0000313" key="1">
    <source>
        <dbReference type="EMBL" id="SNU33432.1"/>
    </source>
</evidence>
<dbReference type="AlphaFoldDB" id="A0A285AXQ4"/>